<gene>
    <name evidence="1" type="ORF">OK18_04610</name>
</gene>
<protein>
    <submittedName>
        <fullName evidence="1">Uncharacterized protein</fullName>
    </submittedName>
</protein>
<sequence>MKNAKLLNREPSVEELLQPESNVAKRTEMAIVFYGSDRGNIVHSPAYITVIKSDISGLFFSYWNYIKIQIIKKEI</sequence>
<dbReference type="RefSeq" id="WP_053327255.1">
    <property type="nucleotide sequence ID" value="NZ_CP009928.1"/>
</dbReference>
<dbReference type="STRING" id="1324352.OK18_04610"/>
<organism evidence="1 2">
    <name type="scientific">Chryseobacterium gallinarum</name>
    <dbReference type="NCBI Taxonomy" id="1324352"/>
    <lineage>
        <taxon>Bacteria</taxon>
        <taxon>Pseudomonadati</taxon>
        <taxon>Bacteroidota</taxon>
        <taxon>Flavobacteriia</taxon>
        <taxon>Flavobacteriales</taxon>
        <taxon>Weeksellaceae</taxon>
        <taxon>Chryseobacterium group</taxon>
        <taxon>Chryseobacterium</taxon>
    </lineage>
</organism>
<dbReference type="KEGG" id="cgn:OK18_04610"/>
<dbReference type="EMBL" id="CP009928">
    <property type="protein sequence ID" value="AKK72011.1"/>
    <property type="molecule type" value="Genomic_DNA"/>
</dbReference>
<proteinExistence type="predicted"/>
<name>A0A0G3LYN3_CHRGL</name>
<dbReference type="AlphaFoldDB" id="A0A0G3LYN3"/>
<dbReference type="PATRIC" id="fig|1324352.5.peg.988"/>
<evidence type="ECO:0000313" key="2">
    <source>
        <dbReference type="Proteomes" id="UP000035213"/>
    </source>
</evidence>
<dbReference type="Proteomes" id="UP000035213">
    <property type="component" value="Chromosome"/>
</dbReference>
<reference evidence="1 2" key="1">
    <citation type="submission" date="2014-11" db="EMBL/GenBank/DDBJ databases">
        <authorList>
            <person name="Park G.-S."/>
            <person name="Hong S.-J."/>
            <person name="Jung B.K."/>
            <person name="Khan A.R."/>
            <person name="Kwak Y."/>
            <person name="Shin J.-H."/>
        </authorList>
    </citation>
    <scope>NUCLEOTIDE SEQUENCE [LARGE SCALE GENOMIC DNA]</scope>
    <source>
        <strain evidence="1 2">DSM 27622</strain>
    </source>
</reference>
<accession>A0A0G3LYN3</accession>
<evidence type="ECO:0000313" key="1">
    <source>
        <dbReference type="EMBL" id="AKK72011.1"/>
    </source>
</evidence>